<dbReference type="InterPro" id="IPR038090">
    <property type="entry name" value="Cdt1_C_WH_dom_sf"/>
</dbReference>
<proteinExistence type="predicted"/>
<dbReference type="GO" id="GO:0071163">
    <property type="term" value="P:DNA replication preinitiation complex assembly"/>
    <property type="evidence" value="ECO:0007669"/>
    <property type="project" value="InterPro"/>
</dbReference>
<dbReference type="GO" id="GO:0000278">
    <property type="term" value="P:mitotic cell cycle"/>
    <property type="evidence" value="ECO:0007669"/>
    <property type="project" value="TreeGrafter"/>
</dbReference>
<dbReference type="GO" id="GO:0000076">
    <property type="term" value="P:DNA replication checkpoint signaling"/>
    <property type="evidence" value="ECO:0007669"/>
    <property type="project" value="TreeGrafter"/>
</dbReference>
<dbReference type="EMBL" id="VWRR01000004">
    <property type="protein sequence ID" value="KAF6004116.1"/>
    <property type="molecule type" value="Genomic_DNA"/>
</dbReference>
<evidence type="ECO:0000313" key="2">
    <source>
        <dbReference type="EMBL" id="KAF6004116.1"/>
    </source>
</evidence>
<keyword evidence="3" id="KW-1185">Reference proteome</keyword>
<gene>
    <name evidence="2" type="ORF">F1559_001949</name>
</gene>
<dbReference type="Gene3D" id="1.10.10.1420">
    <property type="entry name" value="DNA replication factor Cdt1, C-terminal WH domain"/>
    <property type="match status" value="1"/>
</dbReference>
<dbReference type="GO" id="GO:0003677">
    <property type="term" value="F:DNA binding"/>
    <property type="evidence" value="ECO:0007669"/>
    <property type="project" value="InterPro"/>
</dbReference>
<dbReference type="InterPro" id="IPR045173">
    <property type="entry name" value="Cdt1"/>
</dbReference>
<comment type="caution">
    <text evidence="2">The sequence shown here is derived from an EMBL/GenBank/DDBJ whole genome shotgun (WGS) entry which is preliminary data.</text>
</comment>
<name>A0A7J7ILW6_9RHOD</name>
<evidence type="ECO:0000313" key="3">
    <source>
        <dbReference type="Proteomes" id="UP000530660"/>
    </source>
</evidence>
<dbReference type="AlphaFoldDB" id="A0A7J7ILW6"/>
<organism evidence="2 3">
    <name type="scientific">Cyanidiococcus yangmingshanensis</name>
    <dbReference type="NCBI Taxonomy" id="2690220"/>
    <lineage>
        <taxon>Eukaryota</taxon>
        <taxon>Rhodophyta</taxon>
        <taxon>Bangiophyceae</taxon>
        <taxon>Cyanidiales</taxon>
        <taxon>Cyanidiaceae</taxon>
        <taxon>Cyanidiococcus</taxon>
    </lineage>
</organism>
<sequence length="450" mass="50283">MDGIESARLLLRARRMRSTFEHIRAVVQQKSRRELTRKRLGQLLALVPECFYLEHFGPGADDFCIDLRDDALVEGSVSAPSSGSSVGFGDAYAIMQRRSLLRERLQHPERRPALKSGQQTEPMSCSCAGISDATMVLNTSSTCSPSPQTRCARKRSLPDNGDDYCEHAMNSEPLVKKTRLDICPAIDTTEAERGMRSEPRHDNTSIPTNDGVNTFVSHPVSWTNPTRAHADPQACASPMSRITSEESPSKSSWALSSVQLGHTRVHARKPTASSIADSGCSGSFDDFLPTELIERIRERASERDYLESCRPFDEACLNFRRLVHTADLVYSFFQSTSALGRPRRCAELDHLVAFVCQHHESAPLSHSEAVLQLQRLAAHSQNWCSIERGRTSGRVLFRISPDRESFRCTRQHLESLLVQARKQAALNNNPYELDSNSLSLHKRAPVTRTP</sequence>
<dbReference type="PANTHER" id="PTHR28637">
    <property type="entry name" value="DNA REPLICATION FACTOR CDT1"/>
    <property type="match status" value="1"/>
</dbReference>
<dbReference type="GO" id="GO:0005634">
    <property type="term" value="C:nucleus"/>
    <property type="evidence" value="ECO:0007669"/>
    <property type="project" value="TreeGrafter"/>
</dbReference>
<feature type="region of interest" description="Disordered" evidence="1">
    <location>
        <begin position="191"/>
        <end position="210"/>
    </location>
</feature>
<dbReference type="Proteomes" id="UP000530660">
    <property type="component" value="Unassembled WGS sequence"/>
</dbReference>
<dbReference type="GO" id="GO:0070182">
    <property type="term" value="F:DNA polymerase binding"/>
    <property type="evidence" value="ECO:0007669"/>
    <property type="project" value="TreeGrafter"/>
</dbReference>
<dbReference type="PANTHER" id="PTHR28637:SF1">
    <property type="entry name" value="DNA REPLICATION FACTOR CDT1"/>
    <property type="match status" value="1"/>
</dbReference>
<reference evidence="2 3" key="1">
    <citation type="journal article" date="2020" name="J. Phycol.">
        <title>Comparative genome analysis reveals Cyanidiococcus gen. nov., a new extremophilic red algal genus sister to Cyanidioschyzon (Cyanidioschyzonaceae, Rhodophyta).</title>
        <authorList>
            <person name="Liu S.-L."/>
            <person name="Chiang Y.-R."/>
            <person name="Yoon H.S."/>
            <person name="Fu H.-Y."/>
        </authorList>
    </citation>
    <scope>NUCLEOTIDE SEQUENCE [LARGE SCALE GENOMIC DNA]</scope>
    <source>
        <strain evidence="2 3">THAL066</strain>
    </source>
</reference>
<dbReference type="GO" id="GO:0030174">
    <property type="term" value="P:regulation of DNA-templated DNA replication initiation"/>
    <property type="evidence" value="ECO:0007669"/>
    <property type="project" value="InterPro"/>
</dbReference>
<dbReference type="OrthoDB" id="10584240at2759"/>
<accession>A0A7J7ILW6</accession>
<protein>
    <submittedName>
        <fullName evidence="2">Uncharacterized protein</fullName>
    </submittedName>
</protein>
<feature type="compositionally biased region" description="Basic and acidic residues" evidence="1">
    <location>
        <begin position="191"/>
        <end position="203"/>
    </location>
</feature>
<evidence type="ECO:0000256" key="1">
    <source>
        <dbReference type="SAM" id="MobiDB-lite"/>
    </source>
</evidence>